<accession>A0A2L2BR98</accession>
<organism evidence="1 2">
    <name type="scientific">Pontimonas salivibrio</name>
    <dbReference type="NCBI Taxonomy" id="1159327"/>
    <lineage>
        <taxon>Bacteria</taxon>
        <taxon>Bacillati</taxon>
        <taxon>Actinomycetota</taxon>
        <taxon>Actinomycetes</taxon>
        <taxon>Micrococcales</taxon>
        <taxon>Microbacteriaceae</taxon>
        <taxon>Pontimonas</taxon>
    </lineage>
</organism>
<evidence type="ECO:0000313" key="2">
    <source>
        <dbReference type="Proteomes" id="UP000243077"/>
    </source>
</evidence>
<dbReference type="KEGG" id="psai:C3B54_111239"/>
<evidence type="ECO:0000313" key="1">
    <source>
        <dbReference type="EMBL" id="AVG24189.1"/>
    </source>
</evidence>
<protein>
    <submittedName>
        <fullName evidence="1">AbiEi antitoxin</fullName>
    </submittedName>
</protein>
<dbReference type="Proteomes" id="UP000243077">
    <property type="component" value="Chromosome"/>
</dbReference>
<dbReference type="OrthoDB" id="5118179at2"/>
<keyword evidence="2" id="KW-1185">Reference proteome</keyword>
<proteinExistence type="predicted"/>
<dbReference type="AlphaFoldDB" id="A0A2L2BR98"/>
<sequence length="196" mass="21551">MSAGTVENPLAPDANGFVRYRAFEGLNAAARQRLSRAAKSGELLPVRPGLYYRGVKTQYGMVPPRPIDVARAIWGERGIGPSGFSAAREWGLTSQIPTALHVATLWTVAEVKGIVQHSRRNQARHDLNWKEIALLELLRDMTVYVEAGWGSPAEKVLTAQQDGSVNLERIESALQTERRPTARRDFATLMGVMGVS</sequence>
<gene>
    <name evidence="1" type="ORF">C3B54_111239</name>
</gene>
<name>A0A2L2BR98_9MICO</name>
<dbReference type="RefSeq" id="WP_104913701.1">
    <property type="nucleotide sequence ID" value="NZ_CP026923.1"/>
</dbReference>
<reference evidence="1 2" key="1">
    <citation type="submission" date="2018-02" db="EMBL/GenBank/DDBJ databases">
        <title>Complete genome of the streamlined marine actinobacterium Pontimonas salivibrio CL-TW6 adapted to coastal planktonic lifestype.</title>
        <authorList>
            <person name="Cho B.C."/>
            <person name="Hardies S.C."/>
            <person name="Jang G.I."/>
            <person name="Hwang C.Y."/>
        </authorList>
    </citation>
    <scope>NUCLEOTIDE SEQUENCE [LARGE SCALE GENOMIC DNA]</scope>
    <source>
        <strain evidence="1 2">CL-TW6</strain>
    </source>
</reference>
<dbReference type="EMBL" id="CP026923">
    <property type="protein sequence ID" value="AVG24189.1"/>
    <property type="molecule type" value="Genomic_DNA"/>
</dbReference>